<dbReference type="Proteomes" id="UP000316196">
    <property type="component" value="Unassembled WGS sequence"/>
</dbReference>
<dbReference type="CDD" id="cd13919">
    <property type="entry name" value="CuRO_HCO_II_like_5"/>
    <property type="match status" value="1"/>
</dbReference>
<dbReference type="SUPFAM" id="SSF49503">
    <property type="entry name" value="Cupredoxins"/>
    <property type="match status" value="1"/>
</dbReference>
<comment type="function">
    <text evidence="12 15">Subunits I and II form the functional core of the enzyme complex. Electrons originating in cytochrome c are transferred via heme a and Cu(A) to the binuclear center formed by heme a3 and Cu(B).</text>
</comment>
<dbReference type="Pfam" id="PF00116">
    <property type="entry name" value="COX2"/>
    <property type="match status" value="1"/>
</dbReference>
<comment type="cofactor">
    <cofactor evidence="15">
        <name>Cu cation</name>
        <dbReference type="ChEBI" id="CHEBI:23378"/>
    </cofactor>
    <text evidence="15">Binds a copper A center.</text>
</comment>
<evidence type="ECO:0000259" key="18">
    <source>
        <dbReference type="PROSITE" id="PS50857"/>
    </source>
</evidence>
<dbReference type="InterPro" id="IPR045187">
    <property type="entry name" value="CcO_II"/>
</dbReference>
<evidence type="ECO:0000256" key="8">
    <source>
        <dbReference type="ARBA" id="ARBA00022982"/>
    </source>
</evidence>
<evidence type="ECO:0000256" key="4">
    <source>
        <dbReference type="ARBA" id="ARBA00022660"/>
    </source>
</evidence>
<dbReference type="Gene3D" id="1.10.287.90">
    <property type="match status" value="1"/>
</dbReference>
<evidence type="ECO:0000256" key="12">
    <source>
        <dbReference type="ARBA" id="ARBA00024688"/>
    </source>
</evidence>
<evidence type="ECO:0000256" key="11">
    <source>
        <dbReference type="ARBA" id="ARBA00023136"/>
    </source>
</evidence>
<gene>
    <name evidence="20" type="ORF">FB460_0644</name>
</gene>
<accession>A0A542ZR69</accession>
<dbReference type="GO" id="GO:0016491">
    <property type="term" value="F:oxidoreductase activity"/>
    <property type="evidence" value="ECO:0007669"/>
    <property type="project" value="InterPro"/>
</dbReference>
<evidence type="ECO:0000256" key="7">
    <source>
        <dbReference type="ARBA" id="ARBA00022967"/>
    </source>
</evidence>
<keyword evidence="4 14" id="KW-0679">Respiratory chain</keyword>
<keyword evidence="8 14" id="KW-0249">Electron transport</keyword>
<dbReference type="GO" id="GO:0004129">
    <property type="term" value="F:cytochrome-c oxidase activity"/>
    <property type="evidence" value="ECO:0007669"/>
    <property type="project" value="UniProtKB-EC"/>
</dbReference>
<keyword evidence="10 15" id="KW-0186">Copper</keyword>
<dbReference type="PROSITE" id="PS00078">
    <property type="entry name" value="COX2"/>
    <property type="match status" value="1"/>
</dbReference>
<dbReference type="PROSITE" id="PS50999">
    <property type="entry name" value="COX2_TM"/>
    <property type="match status" value="1"/>
</dbReference>
<name>A0A542ZR69_9ACTN</name>
<protein>
    <recommendedName>
        <fullName evidence="15">Cytochrome c oxidase subunit 2</fullName>
        <ecNumber evidence="15">7.1.1.9</ecNumber>
    </recommendedName>
</protein>
<comment type="similarity">
    <text evidence="2 14">Belongs to the cytochrome c oxidase subunit 2 family.</text>
</comment>
<evidence type="ECO:0000256" key="14">
    <source>
        <dbReference type="RuleBase" id="RU000456"/>
    </source>
</evidence>
<dbReference type="InterPro" id="IPR036257">
    <property type="entry name" value="Cyt_c_oxidase_su2_TM_sf"/>
</dbReference>
<dbReference type="PANTHER" id="PTHR22888">
    <property type="entry name" value="CYTOCHROME C OXIDASE, SUBUNIT II"/>
    <property type="match status" value="1"/>
</dbReference>
<dbReference type="PANTHER" id="PTHR22888:SF9">
    <property type="entry name" value="CYTOCHROME C OXIDASE SUBUNIT 2"/>
    <property type="match status" value="1"/>
</dbReference>
<reference evidence="20 21" key="1">
    <citation type="submission" date="2019-06" db="EMBL/GenBank/DDBJ databases">
        <title>Sequencing the genomes of 1000 actinobacteria strains.</title>
        <authorList>
            <person name="Klenk H.-P."/>
        </authorList>
    </citation>
    <scope>NUCLEOTIDE SEQUENCE [LARGE SCALE GENOMIC DNA]</scope>
    <source>
        <strain evidence="20 21">DSM 8251</strain>
    </source>
</reference>
<evidence type="ECO:0000256" key="17">
    <source>
        <dbReference type="SAM" id="Phobius"/>
    </source>
</evidence>
<evidence type="ECO:0000256" key="5">
    <source>
        <dbReference type="ARBA" id="ARBA00022692"/>
    </source>
</evidence>
<keyword evidence="7" id="KW-1278">Translocase</keyword>
<evidence type="ECO:0000256" key="1">
    <source>
        <dbReference type="ARBA" id="ARBA00004141"/>
    </source>
</evidence>
<evidence type="ECO:0000256" key="13">
    <source>
        <dbReference type="ARBA" id="ARBA00047816"/>
    </source>
</evidence>
<comment type="catalytic activity">
    <reaction evidence="13 15">
        <text>4 Fe(II)-[cytochrome c] + O2 + 8 H(+)(in) = 4 Fe(III)-[cytochrome c] + 2 H2O + 4 H(+)(out)</text>
        <dbReference type="Rhea" id="RHEA:11436"/>
        <dbReference type="Rhea" id="RHEA-COMP:10350"/>
        <dbReference type="Rhea" id="RHEA-COMP:14399"/>
        <dbReference type="ChEBI" id="CHEBI:15377"/>
        <dbReference type="ChEBI" id="CHEBI:15378"/>
        <dbReference type="ChEBI" id="CHEBI:15379"/>
        <dbReference type="ChEBI" id="CHEBI:29033"/>
        <dbReference type="ChEBI" id="CHEBI:29034"/>
        <dbReference type="EC" id="7.1.1.9"/>
    </reaction>
</comment>
<keyword evidence="11 17" id="KW-0472">Membrane</keyword>
<dbReference type="Pfam" id="PF02790">
    <property type="entry name" value="COX2_TM"/>
    <property type="match status" value="1"/>
</dbReference>
<dbReference type="RefSeq" id="WP_246044221.1">
    <property type="nucleotide sequence ID" value="NZ_BAAAMD010000001.1"/>
</dbReference>
<keyword evidence="21" id="KW-1185">Reference proteome</keyword>
<dbReference type="Gene3D" id="2.60.40.420">
    <property type="entry name" value="Cupredoxins - blue copper proteins"/>
    <property type="match status" value="1"/>
</dbReference>
<organism evidence="20 21">
    <name type="scientific">Propioniferax innocua</name>
    <dbReference type="NCBI Taxonomy" id="1753"/>
    <lineage>
        <taxon>Bacteria</taxon>
        <taxon>Bacillati</taxon>
        <taxon>Actinomycetota</taxon>
        <taxon>Actinomycetes</taxon>
        <taxon>Propionibacteriales</taxon>
        <taxon>Propionibacteriaceae</taxon>
        <taxon>Propioniferax</taxon>
    </lineage>
</organism>
<feature type="region of interest" description="Disordered" evidence="16">
    <location>
        <begin position="257"/>
        <end position="276"/>
    </location>
</feature>
<dbReference type="InterPro" id="IPR002429">
    <property type="entry name" value="CcO_II-like_C"/>
</dbReference>
<evidence type="ECO:0000256" key="2">
    <source>
        <dbReference type="ARBA" id="ARBA00007866"/>
    </source>
</evidence>
<dbReference type="InterPro" id="IPR011759">
    <property type="entry name" value="Cyt_c_oxidase_su2_TM_dom"/>
</dbReference>
<evidence type="ECO:0000256" key="6">
    <source>
        <dbReference type="ARBA" id="ARBA00022723"/>
    </source>
</evidence>
<dbReference type="AlphaFoldDB" id="A0A542ZR69"/>
<dbReference type="InterPro" id="IPR001505">
    <property type="entry name" value="Copper_CuA"/>
</dbReference>
<dbReference type="InterPro" id="IPR008972">
    <property type="entry name" value="Cupredoxin"/>
</dbReference>
<dbReference type="GO" id="GO:0005886">
    <property type="term" value="C:plasma membrane"/>
    <property type="evidence" value="ECO:0007669"/>
    <property type="project" value="UniProtKB-SubCell"/>
</dbReference>
<evidence type="ECO:0000256" key="16">
    <source>
        <dbReference type="SAM" id="MobiDB-lite"/>
    </source>
</evidence>
<evidence type="ECO:0000256" key="10">
    <source>
        <dbReference type="ARBA" id="ARBA00023008"/>
    </source>
</evidence>
<evidence type="ECO:0000256" key="3">
    <source>
        <dbReference type="ARBA" id="ARBA00022448"/>
    </source>
</evidence>
<feature type="transmembrane region" description="Helical" evidence="17">
    <location>
        <begin position="54"/>
        <end position="80"/>
    </location>
</feature>
<keyword evidence="3 14" id="KW-0813">Transport</keyword>
<feature type="domain" description="Cytochrome oxidase subunit II copper A binding" evidence="18">
    <location>
        <begin position="132"/>
        <end position="250"/>
    </location>
</feature>
<sequence length="276" mass="30443">MSLTKATKSRRIVGGAGAAMAVALLSGCSGTGGPGRWQHLGYPSPSTESAEQIGQLWVGAWIAIAVIGTLVWGLMGWAFIRYRRRSANDRPKQTTYNLPLEIMYTIVPFLIVGVLFAYTVKTQDAALEMREEPDVTIDVVAQKWSWTFNYSEEEVWDAGTVETIPTLYLPVDERVQFNLHASDVIHSFWVPSFYMKMDAVPGRTNTFQVTPNAEGVYAGKCAELCGTYHSAMLFNVEIVSRAEYDAKMAELEEKGQTGQVMGTEGANELAQREGGH</sequence>
<dbReference type="GO" id="GO:0005507">
    <property type="term" value="F:copper ion binding"/>
    <property type="evidence" value="ECO:0007669"/>
    <property type="project" value="InterPro"/>
</dbReference>
<proteinExistence type="inferred from homology"/>
<dbReference type="NCBIfam" id="TIGR02866">
    <property type="entry name" value="CoxB"/>
    <property type="match status" value="1"/>
</dbReference>
<dbReference type="GO" id="GO:0042773">
    <property type="term" value="P:ATP synthesis coupled electron transport"/>
    <property type="evidence" value="ECO:0007669"/>
    <property type="project" value="TreeGrafter"/>
</dbReference>
<keyword evidence="5 14" id="KW-0812">Transmembrane</keyword>
<dbReference type="PROSITE" id="PS50857">
    <property type="entry name" value="COX2_CUA"/>
    <property type="match status" value="1"/>
</dbReference>
<evidence type="ECO:0000259" key="19">
    <source>
        <dbReference type="PROSITE" id="PS50999"/>
    </source>
</evidence>
<dbReference type="EMBL" id="VFOR01000001">
    <property type="protein sequence ID" value="TQL62853.1"/>
    <property type="molecule type" value="Genomic_DNA"/>
</dbReference>
<dbReference type="InterPro" id="IPR014222">
    <property type="entry name" value="Cyt_c_oxidase_su2"/>
</dbReference>
<feature type="transmembrane region" description="Helical" evidence="17">
    <location>
        <begin position="101"/>
        <end position="120"/>
    </location>
</feature>
<keyword evidence="9 17" id="KW-1133">Transmembrane helix</keyword>
<dbReference type="PROSITE" id="PS51257">
    <property type="entry name" value="PROKAR_LIPOPROTEIN"/>
    <property type="match status" value="1"/>
</dbReference>
<dbReference type="PRINTS" id="PR01166">
    <property type="entry name" value="CYCOXIDASEII"/>
</dbReference>
<keyword evidence="6 15" id="KW-0479">Metal-binding</keyword>
<evidence type="ECO:0000256" key="15">
    <source>
        <dbReference type="RuleBase" id="RU004024"/>
    </source>
</evidence>
<evidence type="ECO:0000313" key="21">
    <source>
        <dbReference type="Proteomes" id="UP000316196"/>
    </source>
</evidence>
<dbReference type="EC" id="7.1.1.9" evidence="15"/>
<dbReference type="SUPFAM" id="SSF81464">
    <property type="entry name" value="Cytochrome c oxidase subunit II-like, transmembrane region"/>
    <property type="match status" value="1"/>
</dbReference>
<feature type="domain" description="Cytochrome oxidase subunit II transmembrane region profile" evidence="19">
    <location>
        <begin position="34"/>
        <end position="130"/>
    </location>
</feature>
<comment type="subcellular location">
    <subcellularLocation>
        <location evidence="14">Cell membrane</location>
        <topology evidence="14">Multi-pass membrane protein</topology>
    </subcellularLocation>
    <subcellularLocation>
        <location evidence="1">Membrane</location>
        <topology evidence="1">Multi-pass membrane protein</topology>
    </subcellularLocation>
</comment>
<comment type="caution">
    <text evidence="20">The sequence shown here is derived from an EMBL/GenBank/DDBJ whole genome shotgun (WGS) entry which is preliminary data.</text>
</comment>
<evidence type="ECO:0000313" key="20">
    <source>
        <dbReference type="EMBL" id="TQL62853.1"/>
    </source>
</evidence>
<evidence type="ECO:0000256" key="9">
    <source>
        <dbReference type="ARBA" id="ARBA00022989"/>
    </source>
</evidence>